<evidence type="ECO:0000256" key="1">
    <source>
        <dbReference type="ARBA" id="ARBA00001966"/>
    </source>
</evidence>
<evidence type="ECO:0000313" key="8">
    <source>
        <dbReference type="EMBL" id="BAM31637.1"/>
    </source>
</evidence>
<dbReference type="Pfam" id="PF04055">
    <property type="entry name" value="Radical_SAM"/>
    <property type="match status" value="1"/>
</dbReference>
<keyword evidence="4" id="KW-0408">Iron</keyword>
<dbReference type="InterPro" id="IPR058240">
    <property type="entry name" value="rSAM_sf"/>
</dbReference>
<dbReference type="SUPFAM" id="SSF102114">
    <property type="entry name" value="Radical SAM enzymes"/>
    <property type="match status" value="1"/>
</dbReference>
<dbReference type="PANTHER" id="PTHR43273:SF3">
    <property type="entry name" value="ANAEROBIC SULFATASE-MATURATING ENZYME HOMOLOG ASLB-RELATED"/>
    <property type="match status" value="1"/>
</dbReference>
<comment type="similarity">
    <text evidence="6">Belongs to the radical SAM superfamily. Anaerobic sulfatase-maturating enzyme family.</text>
</comment>
<evidence type="ECO:0000313" key="11">
    <source>
        <dbReference type="Proteomes" id="UP000006036"/>
    </source>
</evidence>
<evidence type="ECO:0000256" key="3">
    <source>
        <dbReference type="ARBA" id="ARBA00022723"/>
    </source>
</evidence>
<evidence type="ECO:0000259" key="7">
    <source>
        <dbReference type="PROSITE" id="PS51918"/>
    </source>
</evidence>
<dbReference type="Proteomes" id="UP000006036">
    <property type="component" value="Chromosome 1"/>
</dbReference>
<accession>A0AAI8MHM3</accession>
<reference evidence="10" key="4">
    <citation type="journal article" date="2014" name="Genome Announc.">
        <title>Draft genome sequences of six enterohepatic helicobacter species isolated from humans and one from rhesus macaques.</title>
        <authorList>
            <person name="Shen Z."/>
            <person name="Sheh A."/>
            <person name="Young S.K."/>
            <person name="Abouelliel A."/>
            <person name="Ward D.V."/>
            <person name="Earl A.M."/>
            <person name="Fox J.G."/>
        </authorList>
    </citation>
    <scope>NUCLEOTIDE SEQUENCE [LARGE SCALE GENOMIC DNA]</scope>
    <source>
        <strain evidence="10">CCUG 18818</strain>
    </source>
</reference>
<feature type="domain" description="Radical SAM core" evidence="7">
    <location>
        <begin position="1"/>
        <end position="227"/>
    </location>
</feature>
<dbReference type="InterPro" id="IPR013785">
    <property type="entry name" value="Aldolase_TIM"/>
</dbReference>
<evidence type="ECO:0000256" key="4">
    <source>
        <dbReference type="ARBA" id="ARBA00023004"/>
    </source>
</evidence>
<dbReference type="EMBL" id="AP012492">
    <property type="protein sequence ID" value="BAM31637.1"/>
    <property type="molecule type" value="Genomic_DNA"/>
</dbReference>
<dbReference type="InterPro" id="IPR023867">
    <property type="entry name" value="Sulphatase_maturase_rSAM"/>
</dbReference>
<dbReference type="PANTHER" id="PTHR43273">
    <property type="entry name" value="ANAEROBIC SULFATASE-MATURATING ENZYME HOMOLOG ASLB-RELATED"/>
    <property type="match status" value="1"/>
</dbReference>
<dbReference type="InterPro" id="IPR007197">
    <property type="entry name" value="rSAM"/>
</dbReference>
<dbReference type="Proteomes" id="UP000005755">
    <property type="component" value="Unassembled WGS sequence"/>
</dbReference>
<reference evidence="8 11" key="2">
    <citation type="journal article" date="2012" name="J. Bacteriol.">
        <title>Complete Genome Sequence of Helicobacter cinaedi Type Strain ATCC BAA-847.</title>
        <authorList>
            <person name="Miyoshi-Akiyama T."/>
            <person name="Takeshita N."/>
            <person name="Ohmagari N."/>
            <person name="Kirikae T."/>
        </authorList>
    </citation>
    <scope>NUCLEOTIDE SEQUENCE [LARGE SCALE GENOMIC DNA]</scope>
    <source>
        <strain evidence="8 11">ATCC BAA-847</strain>
    </source>
</reference>
<keyword evidence="10" id="KW-1185">Reference proteome</keyword>
<dbReference type="CDD" id="cd01335">
    <property type="entry name" value="Radical_SAM"/>
    <property type="match status" value="1"/>
</dbReference>
<keyword evidence="5" id="KW-0411">Iron-sulfur</keyword>
<dbReference type="Gene3D" id="3.20.20.70">
    <property type="entry name" value="Aldolase class I"/>
    <property type="match status" value="1"/>
</dbReference>
<dbReference type="EMBL" id="DS990393">
    <property type="protein sequence ID" value="EFR47249.1"/>
    <property type="molecule type" value="Genomic_DNA"/>
</dbReference>
<dbReference type="GO" id="GO:0016491">
    <property type="term" value="F:oxidoreductase activity"/>
    <property type="evidence" value="ECO:0007669"/>
    <property type="project" value="InterPro"/>
</dbReference>
<evidence type="ECO:0000313" key="10">
    <source>
        <dbReference type="Proteomes" id="UP000005755"/>
    </source>
</evidence>
<proteinExistence type="inferred from homology"/>
<keyword evidence="3" id="KW-0479">Metal-binding</keyword>
<sequence>MLNKCCISINAKCNLACKYCHFYENENLDMTNIESLNTQKLDRILTNILTYTQDNGLSRFIIGFAGGGEPLLDWQTLESSLNKIRKQDKNNQLFFYIITNGILINEKFLLSYKKLHNCVNLVVSLDGDETTHNALRIDKLHKTTHKRIMQNIALYQKILHKMPSINMSVSKLSLEHRDYILDFLLQHKFSDITFTRLFHCDNKNLEITHKAFLEFIDFFASYKFNIRNIIAKEQNKCDCIMYGHTCGVGYNNIFYCNDKVYPCMRFVEDDRSIGKYDDLLPNIIQNMQILKQPLDKLIGVCHYEKY</sequence>
<reference evidence="9" key="1">
    <citation type="submission" date="2008-08" db="EMBL/GenBank/DDBJ databases">
        <title>Annotation of Helicobacter cinaedi strain CCUG 18818.</title>
        <authorList>
            <consortium name="The Broad Institute Genome Sequencing Platform"/>
            <person name="Fox J.G."/>
            <person name="Shen Z."/>
            <person name="Charoenlap N."/>
            <person name="Schauer D.B."/>
            <person name="Ward D."/>
            <person name="Mehta T."/>
            <person name="Young S."/>
            <person name="Jaffe D."/>
            <person name="Gnerre S."/>
            <person name="Berlin A."/>
            <person name="Heiman D."/>
            <person name="Hepburn T."/>
            <person name="Shea T."/>
            <person name="Sykes S."/>
            <person name="Alvarado L."/>
            <person name="Kodira C."/>
            <person name="Borodovsky M."/>
            <person name="Lander E."/>
            <person name="Galagan J."/>
            <person name="Nusbaum C."/>
            <person name="Birren B."/>
        </authorList>
    </citation>
    <scope>NUCLEOTIDE SEQUENCE</scope>
    <source>
        <strain evidence="9">CCUG 18818</strain>
    </source>
</reference>
<evidence type="ECO:0000256" key="5">
    <source>
        <dbReference type="ARBA" id="ARBA00023014"/>
    </source>
</evidence>
<dbReference type="AlphaFoldDB" id="A0AAI8MHM3"/>
<dbReference type="SFLD" id="SFLDS00029">
    <property type="entry name" value="Radical_SAM"/>
    <property type="match status" value="1"/>
</dbReference>
<keyword evidence="2" id="KW-0949">S-adenosyl-L-methionine</keyword>
<organism evidence="8 11">
    <name type="scientific">Helicobacter cinaedi CCUG 18818 = ATCC BAA-847</name>
    <dbReference type="NCBI Taxonomy" id="537971"/>
    <lineage>
        <taxon>Bacteria</taxon>
        <taxon>Pseudomonadati</taxon>
        <taxon>Campylobacterota</taxon>
        <taxon>Epsilonproteobacteria</taxon>
        <taxon>Campylobacterales</taxon>
        <taxon>Helicobacteraceae</taxon>
        <taxon>Helicobacter</taxon>
    </lineage>
</organism>
<gene>
    <name evidence="8" type="ORF">HCBAA847_0390</name>
    <name evidence="9" type="ORF">HCCG_01797</name>
</gene>
<protein>
    <submittedName>
        <fullName evidence="9">Radical SAM domain protein</fullName>
    </submittedName>
</protein>
<dbReference type="SFLD" id="SFLDG01067">
    <property type="entry name" value="SPASM/twitch_domain_containing"/>
    <property type="match status" value="1"/>
</dbReference>
<comment type="cofactor">
    <cofactor evidence="1">
        <name>[4Fe-4S] cluster</name>
        <dbReference type="ChEBI" id="CHEBI:49883"/>
    </cofactor>
</comment>
<dbReference type="RefSeq" id="WP_002957134.1">
    <property type="nucleotide sequence ID" value="NC_020555.1"/>
</dbReference>
<dbReference type="GO" id="GO:0046872">
    <property type="term" value="F:metal ion binding"/>
    <property type="evidence" value="ECO:0007669"/>
    <property type="project" value="UniProtKB-KW"/>
</dbReference>
<evidence type="ECO:0000256" key="6">
    <source>
        <dbReference type="ARBA" id="ARBA00023601"/>
    </source>
</evidence>
<dbReference type="KEGG" id="hcb:HCBAA847_0390"/>
<reference evidence="8" key="3">
    <citation type="submission" date="2012-07" db="EMBL/GenBank/DDBJ databases">
        <authorList>
            <person name="Akiyama T."/>
            <person name="Takeshita N."/>
            <person name="Ohmagari N."/>
            <person name="Kirikae T."/>
        </authorList>
    </citation>
    <scope>NUCLEOTIDE SEQUENCE</scope>
    <source>
        <strain evidence="8">ATCC BAA-847</strain>
    </source>
</reference>
<name>A0AAI8MHM3_9HELI</name>
<evidence type="ECO:0000313" key="9">
    <source>
        <dbReference type="EMBL" id="EFR47249.1"/>
    </source>
</evidence>
<dbReference type="GO" id="GO:0051536">
    <property type="term" value="F:iron-sulfur cluster binding"/>
    <property type="evidence" value="ECO:0007669"/>
    <property type="project" value="UniProtKB-KW"/>
</dbReference>
<evidence type="ECO:0000256" key="2">
    <source>
        <dbReference type="ARBA" id="ARBA00022691"/>
    </source>
</evidence>
<dbReference type="PROSITE" id="PS51918">
    <property type="entry name" value="RADICAL_SAM"/>
    <property type="match status" value="1"/>
</dbReference>